<dbReference type="SUPFAM" id="SSF88659">
    <property type="entry name" value="Sigma3 and sigma4 domains of RNA polymerase sigma factors"/>
    <property type="match status" value="1"/>
</dbReference>
<dbReference type="InterPro" id="IPR039425">
    <property type="entry name" value="RNA_pol_sigma-70-like"/>
</dbReference>
<dbReference type="InterPro" id="IPR007627">
    <property type="entry name" value="RNA_pol_sigma70_r2"/>
</dbReference>
<keyword evidence="4" id="KW-0804">Transcription</keyword>
<feature type="domain" description="RNA polymerase sigma factor 70 region 4 type 2" evidence="6">
    <location>
        <begin position="122"/>
        <end position="171"/>
    </location>
</feature>
<reference evidence="7" key="2">
    <citation type="submission" date="2020-09" db="EMBL/GenBank/DDBJ databases">
        <authorList>
            <person name="Wu Z."/>
        </authorList>
    </citation>
    <scope>NUCLEOTIDE SEQUENCE</scope>
    <source>
        <strain evidence="7">SC17</strain>
    </source>
</reference>
<evidence type="ECO:0000256" key="1">
    <source>
        <dbReference type="ARBA" id="ARBA00010641"/>
    </source>
</evidence>
<dbReference type="Proteomes" id="UP000602057">
    <property type="component" value="Unassembled WGS sequence"/>
</dbReference>
<dbReference type="Pfam" id="PF04542">
    <property type="entry name" value="Sigma70_r2"/>
    <property type="match status" value="1"/>
</dbReference>
<dbReference type="InterPro" id="IPR036388">
    <property type="entry name" value="WH-like_DNA-bd_sf"/>
</dbReference>
<evidence type="ECO:0000259" key="5">
    <source>
        <dbReference type="Pfam" id="PF04542"/>
    </source>
</evidence>
<evidence type="ECO:0000256" key="2">
    <source>
        <dbReference type="ARBA" id="ARBA00023015"/>
    </source>
</evidence>
<dbReference type="Gene3D" id="1.10.1740.10">
    <property type="match status" value="1"/>
</dbReference>
<comment type="caution">
    <text evidence="7">The sequence shown here is derived from an EMBL/GenBank/DDBJ whole genome shotgun (WGS) entry which is preliminary data.</text>
</comment>
<evidence type="ECO:0000256" key="3">
    <source>
        <dbReference type="ARBA" id="ARBA00023082"/>
    </source>
</evidence>
<evidence type="ECO:0000313" key="8">
    <source>
        <dbReference type="Proteomes" id="UP000602057"/>
    </source>
</evidence>
<dbReference type="InterPro" id="IPR014327">
    <property type="entry name" value="RNA_pol_sigma70_bacteroid"/>
</dbReference>
<protein>
    <submittedName>
        <fullName evidence="7">RNA polymerase sigma-70 factor</fullName>
    </submittedName>
</protein>
<dbReference type="SUPFAM" id="SSF88946">
    <property type="entry name" value="Sigma2 domain of RNA polymerase sigma factors"/>
    <property type="match status" value="1"/>
</dbReference>
<evidence type="ECO:0000313" key="7">
    <source>
        <dbReference type="EMBL" id="MBD0835662.1"/>
    </source>
</evidence>
<sequence length="205" mass="24111">MNNSSVNNDLLCDFKKGNKVAFKKIYVLYYQDLCCWINSYTKDKDLAEDLVQNAFLKLWEQRGKLAINDNIKSYLFKLVYNSFLDKIRRDNIFNKKIEEIRYSHIIASMDEDQDIQEKRLNILKQSIDDLPKKCKEVFILSKYDGLKYQQIADQLGISKNTVEVQISKAYKILRKSLLNKNGLSLFISFLSRRITLQKTKISDVN</sequence>
<dbReference type="Pfam" id="PF08281">
    <property type="entry name" value="Sigma70_r4_2"/>
    <property type="match status" value="1"/>
</dbReference>
<dbReference type="NCBIfam" id="TIGR02937">
    <property type="entry name" value="sigma70-ECF"/>
    <property type="match status" value="1"/>
</dbReference>
<dbReference type="InterPro" id="IPR014284">
    <property type="entry name" value="RNA_pol_sigma-70_dom"/>
</dbReference>
<dbReference type="EMBL" id="JACVXC010000003">
    <property type="protein sequence ID" value="MBD0835662.1"/>
    <property type="molecule type" value="Genomic_DNA"/>
</dbReference>
<organism evidence="7 8">
    <name type="scientific">Aestuariibaculum suncheonense</name>
    <dbReference type="NCBI Taxonomy" id="1028745"/>
    <lineage>
        <taxon>Bacteria</taxon>
        <taxon>Pseudomonadati</taxon>
        <taxon>Bacteroidota</taxon>
        <taxon>Flavobacteriia</taxon>
        <taxon>Flavobacteriales</taxon>
        <taxon>Flavobacteriaceae</taxon>
    </lineage>
</organism>
<dbReference type="PANTHER" id="PTHR43133:SF46">
    <property type="entry name" value="RNA POLYMERASE SIGMA-70 FACTOR ECF SUBFAMILY"/>
    <property type="match status" value="1"/>
</dbReference>
<keyword evidence="8" id="KW-1185">Reference proteome</keyword>
<dbReference type="PANTHER" id="PTHR43133">
    <property type="entry name" value="RNA POLYMERASE ECF-TYPE SIGMA FACTO"/>
    <property type="match status" value="1"/>
</dbReference>
<keyword evidence="2" id="KW-0805">Transcription regulation</keyword>
<dbReference type="CDD" id="cd06171">
    <property type="entry name" value="Sigma70_r4"/>
    <property type="match status" value="1"/>
</dbReference>
<feature type="domain" description="RNA polymerase sigma-70 region 2" evidence="5">
    <location>
        <begin position="27"/>
        <end position="90"/>
    </location>
</feature>
<gene>
    <name evidence="7" type="ORF">ICJ84_09450</name>
</gene>
<evidence type="ECO:0000259" key="6">
    <source>
        <dbReference type="Pfam" id="PF08281"/>
    </source>
</evidence>
<dbReference type="NCBIfam" id="TIGR02985">
    <property type="entry name" value="Sig70_bacteroi1"/>
    <property type="match status" value="1"/>
</dbReference>
<dbReference type="AlphaFoldDB" id="A0A8J6QH09"/>
<proteinExistence type="inferred from homology"/>
<keyword evidence="3" id="KW-0731">Sigma factor</keyword>
<dbReference type="RefSeq" id="WP_188216153.1">
    <property type="nucleotide sequence ID" value="NZ_BAABGH010000011.1"/>
</dbReference>
<dbReference type="Gene3D" id="1.10.10.10">
    <property type="entry name" value="Winged helix-like DNA-binding domain superfamily/Winged helix DNA-binding domain"/>
    <property type="match status" value="1"/>
</dbReference>
<dbReference type="InterPro" id="IPR013325">
    <property type="entry name" value="RNA_pol_sigma_r2"/>
</dbReference>
<dbReference type="GO" id="GO:0006352">
    <property type="term" value="P:DNA-templated transcription initiation"/>
    <property type="evidence" value="ECO:0007669"/>
    <property type="project" value="InterPro"/>
</dbReference>
<dbReference type="GO" id="GO:0003677">
    <property type="term" value="F:DNA binding"/>
    <property type="evidence" value="ECO:0007669"/>
    <property type="project" value="InterPro"/>
</dbReference>
<reference evidence="7" key="1">
    <citation type="journal article" date="2013" name="Int. J. Syst. Evol. Microbiol.">
        <title>Aestuariibaculum suncheonense gen. nov., sp. nov., a marine bacterium of the family Flavobacteriaceae isolated from a tidal flat and emended descriptions of the genera Gaetbulibacter and Tamlana.</title>
        <authorList>
            <person name="Jeong S.H."/>
            <person name="Park M.S."/>
            <person name="Jin H.M."/>
            <person name="Lee K."/>
            <person name="Park W."/>
            <person name="Jeon C.O."/>
        </authorList>
    </citation>
    <scope>NUCLEOTIDE SEQUENCE</scope>
    <source>
        <strain evidence="7">SC17</strain>
    </source>
</reference>
<comment type="similarity">
    <text evidence="1">Belongs to the sigma-70 factor family. ECF subfamily.</text>
</comment>
<evidence type="ECO:0000256" key="4">
    <source>
        <dbReference type="ARBA" id="ARBA00023163"/>
    </source>
</evidence>
<accession>A0A8J6QH09</accession>
<dbReference type="GO" id="GO:0016987">
    <property type="term" value="F:sigma factor activity"/>
    <property type="evidence" value="ECO:0007669"/>
    <property type="project" value="UniProtKB-KW"/>
</dbReference>
<name>A0A8J6QH09_9FLAO</name>
<dbReference type="InterPro" id="IPR013249">
    <property type="entry name" value="RNA_pol_sigma70_r4_t2"/>
</dbReference>
<dbReference type="InterPro" id="IPR013324">
    <property type="entry name" value="RNA_pol_sigma_r3/r4-like"/>
</dbReference>